<evidence type="ECO:0000256" key="8">
    <source>
        <dbReference type="ARBA" id="ARBA00048743"/>
    </source>
</evidence>
<evidence type="ECO:0000256" key="7">
    <source>
        <dbReference type="ARBA" id="ARBA00022840"/>
    </source>
</evidence>
<sequence length="222" mass="24635">MSGRLITVEGIEGVGKTTNINWICECLAEQGIPFIQSREPGGTALAEEIRQLLLTPRDEKMSDLTELLLVFAARAQHLHQLIEPALLRGEWVVCDRFTDATYAYQGGGRGLDMSLIAALEDLVQDKLRPDLTLILDIEPAVGLARAHQRGAPDRFEQEAISFFTRVRQTYLERAQAAPDRYLIVDAGKPLVDVQAQIRAGLHQFCQRSVSRAQATAEPHHGL</sequence>
<reference evidence="10" key="1">
    <citation type="journal article" date="2015" name="Nature">
        <title>Complex archaea that bridge the gap between prokaryotes and eukaryotes.</title>
        <authorList>
            <person name="Spang A."/>
            <person name="Saw J.H."/>
            <person name="Jorgensen S.L."/>
            <person name="Zaremba-Niedzwiedzka K."/>
            <person name="Martijn J."/>
            <person name="Lind A.E."/>
            <person name="van Eijk R."/>
            <person name="Schleper C."/>
            <person name="Guy L."/>
            <person name="Ettema T.J."/>
        </authorList>
    </citation>
    <scope>NUCLEOTIDE SEQUENCE</scope>
</reference>
<evidence type="ECO:0000259" key="9">
    <source>
        <dbReference type="Pfam" id="PF02223"/>
    </source>
</evidence>
<comment type="caution">
    <text evidence="10">The sequence shown here is derived from an EMBL/GenBank/DDBJ whole genome shotgun (WGS) entry which is preliminary data.</text>
</comment>
<comment type="catalytic activity">
    <reaction evidence="8">
        <text>dTMP + ATP = dTDP + ADP</text>
        <dbReference type="Rhea" id="RHEA:13517"/>
        <dbReference type="ChEBI" id="CHEBI:30616"/>
        <dbReference type="ChEBI" id="CHEBI:58369"/>
        <dbReference type="ChEBI" id="CHEBI:63528"/>
        <dbReference type="ChEBI" id="CHEBI:456216"/>
        <dbReference type="EC" id="2.7.4.9"/>
    </reaction>
</comment>
<dbReference type="EC" id="2.7.4.9" evidence="2"/>
<proteinExistence type="inferred from homology"/>
<keyword evidence="6" id="KW-0418">Kinase</keyword>
<feature type="domain" description="Thymidylate kinase-like" evidence="9">
    <location>
        <begin position="8"/>
        <end position="197"/>
    </location>
</feature>
<keyword evidence="7" id="KW-0067">ATP-binding</keyword>
<dbReference type="InterPro" id="IPR018094">
    <property type="entry name" value="Thymidylate_kinase"/>
</dbReference>
<comment type="similarity">
    <text evidence="1">Belongs to the thymidylate kinase family.</text>
</comment>
<evidence type="ECO:0000256" key="1">
    <source>
        <dbReference type="ARBA" id="ARBA00009776"/>
    </source>
</evidence>
<dbReference type="GO" id="GO:0005829">
    <property type="term" value="C:cytosol"/>
    <property type="evidence" value="ECO:0007669"/>
    <property type="project" value="TreeGrafter"/>
</dbReference>
<accession>A0A0F9VZR1</accession>
<dbReference type="GO" id="GO:0006233">
    <property type="term" value="P:dTDP biosynthetic process"/>
    <property type="evidence" value="ECO:0007669"/>
    <property type="project" value="InterPro"/>
</dbReference>
<organism evidence="10">
    <name type="scientific">marine sediment metagenome</name>
    <dbReference type="NCBI Taxonomy" id="412755"/>
    <lineage>
        <taxon>unclassified sequences</taxon>
        <taxon>metagenomes</taxon>
        <taxon>ecological metagenomes</taxon>
    </lineage>
</organism>
<evidence type="ECO:0000256" key="5">
    <source>
        <dbReference type="ARBA" id="ARBA00022741"/>
    </source>
</evidence>
<dbReference type="GO" id="GO:0006227">
    <property type="term" value="P:dUDP biosynthetic process"/>
    <property type="evidence" value="ECO:0007669"/>
    <property type="project" value="TreeGrafter"/>
</dbReference>
<keyword evidence="3" id="KW-0808">Transferase</keyword>
<dbReference type="NCBIfam" id="TIGR00041">
    <property type="entry name" value="DTMP_kinase"/>
    <property type="match status" value="1"/>
</dbReference>
<keyword evidence="4" id="KW-0545">Nucleotide biosynthesis</keyword>
<evidence type="ECO:0000256" key="2">
    <source>
        <dbReference type="ARBA" id="ARBA00012980"/>
    </source>
</evidence>
<dbReference type="SUPFAM" id="SSF52540">
    <property type="entry name" value="P-loop containing nucleoside triphosphate hydrolases"/>
    <property type="match status" value="1"/>
</dbReference>
<dbReference type="Pfam" id="PF02223">
    <property type="entry name" value="Thymidylate_kin"/>
    <property type="match status" value="1"/>
</dbReference>
<keyword evidence="5" id="KW-0547">Nucleotide-binding</keyword>
<dbReference type="PANTHER" id="PTHR10344">
    <property type="entry name" value="THYMIDYLATE KINASE"/>
    <property type="match status" value="1"/>
</dbReference>
<evidence type="ECO:0000256" key="4">
    <source>
        <dbReference type="ARBA" id="ARBA00022727"/>
    </source>
</evidence>
<dbReference type="PANTHER" id="PTHR10344:SF4">
    <property type="entry name" value="UMP-CMP KINASE 2, MITOCHONDRIAL"/>
    <property type="match status" value="1"/>
</dbReference>
<evidence type="ECO:0000313" key="10">
    <source>
        <dbReference type="EMBL" id="KKO10521.1"/>
    </source>
</evidence>
<name>A0A0F9VZR1_9ZZZZ</name>
<evidence type="ECO:0000256" key="6">
    <source>
        <dbReference type="ARBA" id="ARBA00022777"/>
    </source>
</evidence>
<dbReference type="GO" id="GO:0004798">
    <property type="term" value="F:dTMP kinase activity"/>
    <property type="evidence" value="ECO:0007669"/>
    <property type="project" value="UniProtKB-EC"/>
</dbReference>
<dbReference type="HAMAP" id="MF_00165">
    <property type="entry name" value="Thymidylate_kinase"/>
    <property type="match status" value="1"/>
</dbReference>
<dbReference type="CDD" id="cd01672">
    <property type="entry name" value="TMPK"/>
    <property type="match status" value="1"/>
</dbReference>
<dbReference type="AlphaFoldDB" id="A0A0F9VZR1"/>
<dbReference type="Gene3D" id="3.40.50.300">
    <property type="entry name" value="P-loop containing nucleotide triphosphate hydrolases"/>
    <property type="match status" value="1"/>
</dbReference>
<dbReference type="GO" id="GO:0005524">
    <property type="term" value="F:ATP binding"/>
    <property type="evidence" value="ECO:0007669"/>
    <property type="project" value="UniProtKB-KW"/>
</dbReference>
<evidence type="ECO:0000256" key="3">
    <source>
        <dbReference type="ARBA" id="ARBA00022679"/>
    </source>
</evidence>
<dbReference type="FunFam" id="3.40.50.300:FF:000225">
    <property type="entry name" value="Thymidylate kinase"/>
    <property type="match status" value="1"/>
</dbReference>
<protein>
    <recommendedName>
        <fullName evidence="2">dTMP kinase</fullName>
        <ecNumber evidence="2">2.7.4.9</ecNumber>
    </recommendedName>
</protein>
<gene>
    <name evidence="10" type="ORF">LCGC14_0020000</name>
</gene>
<dbReference type="GO" id="GO:0006235">
    <property type="term" value="P:dTTP biosynthetic process"/>
    <property type="evidence" value="ECO:0007669"/>
    <property type="project" value="TreeGrafter"/>
</dbReference>
<dbReference type="EMBL" id="LAZR01000004">
    <property type="protein sequence ID" value="KKO10521.1"/>
    <property type="molecule type" value="Genomic_DNA"/>
</dbReference>
<dbReference type="InterPro" id="IPR039430">
    <property type="entry name" value="Thymidylate_kin-like_dom"/>
</dbReference>
<dbReference type="InterPro" id="IPR027417">
    <property type="entry name" value="P-loop_NTPase"/>
</dbReference>